<dbReference type="Gene3D" id="3.40.50.720">
    <property type="entry name" value="NAD(P)-binding Rossmann-like Domain"/>
    <property type="match status" value="1"/>
</dbReference>
<dbReference type="PANTHER" id="PTHR48099:SF11">
    <property type="entry name" value="BIFUNCTIONAL METHYLENETETRAHYDROFOLATE DEHYDROGENASE_CYCLOHYDROLASE, MITOCHONDRIAL"/>
    <property type="match status" value="1"/>
</dbReference>
<organism evidence="9 10">
    <name type="scientific">Nicrophorus vespilloides</name>
    <name type="common">Boreal carrion beetle</name>
    <dbReference type="NCBI Taxonomy" id="110193"/>
    <lineage>
        <taxon>Eukaryota</taxon>
        <taxon>Metazoa</taxon>
        <taxon>Ecdysozoa</taxon>
        <taxon>Arthropoda</taxon>
        <taxon>Hexapoda</taxon>
        <taxon>Insecta</taxon>
        <taxon>Pterygota</taxon>
        <taxon>Neoptera</taxon>
        <taxon>Endopterygota</taxon>
        <taxon>Coleoptera</taxon>
        <taxon>Polyphaga</taxon>
        <taxon>Staphyliniformia</taxon>
        <taxon>Silphidae</taxon>
        <taxon>Nicrophorinae</taxon>
        <taxon>Nicrophorus</taxon>
    </lineage>
</organism>
<dbReference type="Pfam" id="PF00763">
    <property type="entry name" value="THF_DHG_CYH"/>
    <property type="match status" value="1"/>
</dbReference>
<dbReference type="EC" id="3.5.4.9" evidence="1"/>
<dbReference type="InterPro" id="IPR046346">
    <property type="entry name" value="Aminoacid_DH-like_N_sf"/>
</dbReference>
<dbReference type="GeneID" id="108559670"/>
<dbReference type="InterPro" id="IPR020630">
    <property type="entry name" value="THF_DH/CycHdrlase_cat_dom"/>
</dbReference>
<feature type="domain" description="Tetrahydrofolate dehydrogenase/cyclohydrolase NAD(P)-binding" evidence="8">
    <location>
        <begin position="144"/>
        <end position="299"/>
    </location>
</feature>
<dbReference type="PROSITE" id="PS00767">
    <property type="entry name" value="THF_DHG_CYH_2"/>
    <property type="match status" value="1"/>
</dbReference>
<evidence type="ECO:0000256" key="3">
    <source>
        <dbReference type="ARBA" id="ARBA00022801"/>
    </source>
</evidence>
<reference evidence="10" key="1">
    <citation type="submission" date="2025-08" db="UniProtKB">
        <authorList>
            <consortium name="RefSeq"/>
        </authorList>
    </citation>
    <scope>IDENTIFICATION</scope>
    <source>
        <tissue evidence="10">Whole Larva</tissue>
    </source>
</reference>
<keyword evidence="2" id="KW-0554">One-carbon metabolism</keyword>
<comment type="catalytic activity">
    <reaction evidence="6">
        <text>(6R)-5,10-methenyltetrahydrofolate + H2O = (6R)-10-formyltetrahydrofolate + H(+)</text>
        <dbReference type="Rhea" id="RHEA:23700"/>
        <dbReference type="ChEBI" id="CHEBI:15377"/>
        <dbReference type="ChEBI" id="CHEBI:15378"/>
        <dbReference type="ChEBI" id="CHEBI:57455"/>
        <dbReference type="ChEBI" id="CHEBI:195366"/>
        <dbReference type="EC" id="3.5.4.9"/>
    </reaction>
</comment>
<gene>
    <name evidence="10" type="primary">LOC108559670</name>
</gene>
<keyword evidence="4" id="KW-0560">Oxidoreductase</keyword>
<dbReference type="CDD" id="cd01080">
    <property type="entry name" value="NAD_bind_m-THF_DH_Cyclohyd"/>
    <property type="match status" value="1"/>
</dbReference>
<dbReference type="Proteomes" id="UP000695000">
    <property type="component" value="Unplaced"/>
</dbReference>
<evidence type="ECO:0000313" key="9">
    <source>
        <dbReference type="Proteomes" id="UP000695000"/>
    </source>
</evidence>
<sequence>MMNNKSATLIDGKRISDEYKKGLKVEIEQWMSKGNRAPCLKAILVGEDPASRTYVTKKMEASAMVGIDSETINLPSSISQEELMEKIVVLNQDKQVDGILVQLPLPKHIDERTICNTVDVDKDVDGFHITNIGKLALNMDTFIPCTVLAVLELIKCCNIETKGKTALICGRSKNIGLPLSMILHSDYRNELPGLEATTIMCHRNTPASELMRYAPTADILISATGVVGLIKPEMVKPGAVVIDVGLTRVQMADGKTKLVGDVEFEGASKVAGYITPVPGGVGPMTVAMLMKNTFKAAKHLAQ</sequence>
<evidence type="ECO:0000256" key="1">
    <source>
        <dbReference type="ARBA" id="ARBA00012776"/>
    </source>
</evidence>
<dbReference type="RefSeq" id="XP_017772510.1">
    <property type="nucleotide sequence ID" value="XM_017917021.1"/>
</dbReference>
<evidence type="ECO:0000256" key="4">
    <source>
        <dbReference type="ARBA" id="ARBA00023002"/>
    </source>
</evidence>
<dbReference type="InterPro" id="IPR000672">
    <property type="entry name" value="THF_DH/CycHdrlase"/>
</dbReference>
<accession>A0ABM1MD60</accession>
<evidence type="ECO:0000313" key="10">
    <source>
        <dbReference type="RefSeq" id="XP_017772510.1"/>
    </source>
</evidence>
<evidence type="ECO:0000259" key="8">
    <source>
        <dbReference type="Pfam" id="PF02882"/>
    </source>
</evidence>
<dbReference type="InterPro" id="IPR020867">
    <property type="entry name" value="THF_DH/CycHdrlase_CS"/>
</dbReference>
<proteinExistence type="inferred from homology"/>
<evidence type="ECO:0000259" key="7">
    <source>
        <dbReference type="Pfam" id="PF00763"/>
    </source>
</evidence>
<dbReference type="InterPro" id="IPR036291">
    <property type="entry name" value="NAD(P)-bd_dom_sf"/>
</dbReference>
<dbReference type="PRINTS" id="PR00085">
    <property type="entry name" value="THFDHDRGNASE"/>
</dbReference>
<dbReference type="Gene3D" id="3.40.50.10860">
    <property type="entry name" value="Leucine Dehydrogenase, chain A, domain 1"/>
    <property type="match status" value="1"/>
</dbReference>
<dbReference type="Pfam" id="PF02882">
    <property type="entry name" value="THF_DHG_CYH_C"/>
    <property type="match status" value="1"/>
</dbReference>
<keyword evidence="3" id="KW-0378">Hydrolase</keyword>
<name>A0ABM1MD60_NICVS</name>
<dbReference type="SUPFAM" id="SSF51735">
    <property type="entry name" value="NAD(P)-binding Rossmann-fold domains"/>
    <property type="match status" value="1"/>
</dbReference>
<evidence type="ECO:0000256" key="5">
    <source>
        <dbReference type="ARBA" id="ARBA00023268"/>
    </source>
</evidence>
<dbReference type="HAMAP" id="MF_01576">
    <property type="entry name" value="THF_DHG_CYH"/>
    <property type="match status" value="1"/>
</dbReference>
<dbReference type="SUPFAM" id="SSF53223">
    <property type="entry name" value="Aminoacid dehydrogenase-like, N-terminal domain"/>
    <property type="match status" value="1"/>
</dbReference>
<dbReference type="PROSITE" id="PS00766">
    <property type="entry name" value="THF_DHG_CYH_1"/>
    <property type="match status" value="1"/>
</dbReference>
<evidence type="ECO:0000256" key="6">
    <source>
        <dbReference type="ARBA" id="ARBA00036357"/>
    </source>
</evidence>
<dbReference type="PANTHER" id="PTHR48099">
    <property type="entry name" value="C-1-TETRAHYDROFOLATE SYNTHASE, CYTOPLASMIC-RELATED"/>
    <property type="match status" value="1"/>
</dbReference>
<keyword evidence="5" id="KW-0511">Multifunctional enzyme</keyword>
<protein>
    <recommendedName>
        <fullName evidence="1">methenyltetrahydrofolate cyclohydrolase</fullName>
        <ecNumber evidence="1">3.5.4.9</ecNumber>
    </recommendedName>
</protein>
<dbReference type="InterPro" id="IPR020631">
    <property type="entry name" value="THF_DH/CycHdrlase_NAD-bd_dom"/>
</dbReference>
<evidence type="ECO:0000256" key="2">
    <source>
        <dbReference type="ARBA" id="ARBA00022563"/>
    </source>
</evidence>
<keyword evidence="9" id="KW-1185">Reference proteome</keyword>
<feature type="domain" description="Tetrahydrofolate dehydrogenase/cyclohydrolase catalytic" evidence="7">
    <location>
        <begin position="10"/>
        <end position="125"/>
    </location>
</feature>